<keyword evidence="7" id="KW-1185">Reference proteome</keyword>
<dbReference type="SUPFAM" id="SSF46689">
    <property type="entry name" value="Homeodomain-like"/>
    <property type="match status" value="1"/>
</dbReference>
<dbReference type="InterPro" id="IPR036271">
    <property type="entry name" value="Tet_transcr_reg_TetR-rel_C_sf"/>
</dbReference>
<feature type="domain" description="HTH tetR-type" evidence="5">
    <location>
        <begin position="1"/>
        <end position="54"/>
    </location>
</feature>
<dbReference type="Gene3D" id="1.10.357.10">
    <property type="entry name" value="Tetracycline Repressor, domain 2"/>
    <property type="match status" value="1"/>
</dbReference>
<dbReference type="InterPro" id="IPR009057">
    <property type="entry name" value="Homeodomain-like_sf"/>
</dbReference>
<keyword evidence="1" id="KW-0805">Transcription regulation</keyword>
<evidence type="ECO:0000256" key="3">
    <source>
        <dbReference type="ARBA" id="ARBA00023163"/>
    </source>
</evidence>
<feature type="DNA-binding region" description="H-T-H motif" evidence="4">
    <location>
        <begin position="17"/>
        <end position="36"/>
    </location>
</feature>
<dbReference type="InterPro" id="IPR001647">
    <property type="entry name" value="HTH_TetR"/>
</dbReference>
<evidence type="ECO:0000259" key="5">
    <source>
        <dbReference type="PROSITE" id="PS50977"/>
    </source>
</evidence>
<dbReference type="Pfam" id="PF16859">
    <property type="entry name" value="TetR_C_11"/>
    <property type="match status" value="1"/>
</dbReference>
<dbReference type="PANTHER" id="PTHR30055">
    <property type="entry name" value="HTH-TYPE TRANSCRIPTIONAL REGULATOR RUTR"/>
    <property type="match status" value="1"/>
</dbReference>
<protein>
    <submittedName>
        <fullName evidence="6">TetR/AcrR family transcriptional regulator</fullName>
    </submittedName>
</protein>
<keyword evidence="3" id="KW-0804">Transcription</keyword>
<name>A0ABU2MW48_9ACTN</name>
<dbReference type="PANTHER" id="PTHR30055:SF148">
    <property type="entry name" value="TETR-FAMILY TRANSCRIPTIONAL REGULATOR"/>
    <property type="match status" value="1"/>
</dbReference>
<comment type="caution">
    <text evidence="6">The sequence shown here is derived from an EMBL/GenBank/DDBJ whole genome shotgun (WGS) entry which is preliminary data.</text>
</comment>
<dbReference type="Pfam" id="PF00440">
    <property type="entry name" value="TetR_N"/>
    <property type="match status" value="1"/>
</dbReference>
<dbReference type="Gene3D" id="1.10.10.60">
    <property type="entry name" value="Homeodomain-like"/>
    <property type="match status" value="1"/>
</dbReference>
<organism evidence="6 7">
    <name type="scientific">Streptomyces litchfieldiae</name>
    <dbReference type="NCBI Taxonomy" id="3075543"/>
    <lineage>
        <taxon>Bacteria</taxon>
        <taxon>Bacillati</taxon>
        <taxon>Actinomycetota</taxon>
        <taxon>Actinomycetes</taxon>
        <taxon>Kitasatosporales</taxon>
        <taxon>Streptomycetaceae</taxon>
        <taxon>Streptomyces</taxon>
    </lineage>
</organism>
<proteinExistence type="predicted"/>
<reference evidence="7" key="1">
    <citation type="submission" date="2023-07" db="EMBL/GenBank/DDBJ databases">
        <title>30 novel species of actinomycetes from the DSMZ collection.</title>
        <authorList>
            <person name="Nouioui I."/>
        </authorList>
    </citation>
    <scope>NUCLEOTIDE SEQUENCE [LARGE SCALE GENOMIC DNA]</scope>
    <source>
        <strain evidence="7">DSM 44938</strain>
    </source>
</reference>
<dbReference type="EMBL" id="JAVREL010000013">
    <property type="protein sequence ID" value="MDT0345314.1"/>
    <property type="molecule type" value="Genomic_DNA"/>
</dbReference>
<sequence length="186" mass="20878">MTAAADILEEHGYQGVTIEGIARRSGAAKTTIYRWWDSKAELVMDAYTHTVAQRMPEPDTGSVRDDLVAYTAELYDVVNHPLRVRALRGLMAEAQLDPGFERPFRAWVATRRQVVAAILGRGRDRGELRPDLDLEHAVDLLFGPYWYRLLVGHLPLDPREAERHIDQILNGLRAPLGQLAPETDAG</sequence>
<evidence type="ECO:0000256" key="2">
    <source>
        <dbReference type="ARBA" id="ARBA00023125"/>
    </source>
</evidence>
<keyword evidence="2 4" id="KW-0238">DNA-binding</keyword>
<dbReference type="InterPro" id="IPR011075">
    <property type="entry name" value="TetR_C"/>
</dbReference>
<dbReference type="SUPFAM" id="SSF48498">
    <property type="entry name" value="Tetracyclin repressor-like, C-terminal domain"/>
    <property type="match status" value="1"/>
</dbReference>
<gene>
    <name evidence="6" type="ORF">RM590_22295</name>
</gene>
<evidence type="ECO:0000256" key="4">
    <source>
        <dbReference type="PROSITE-ProRule" id="PRU00335"/>
    </source>
</evidence>
<dbReference type="RefSeq" id="WP_311706463.1">
    <property type="nucleotide sequence ID" value="NZ_JAVREL010000013.1"/>
</dbReference>
<dbReference type="PROSITE" id="PS50977">
    <property type="entry name" value="HTH_TETR_2"/>
    <property type="match status" value="1"/>
</dbReference>
<evidence type="ECO:0000313" key="7">
    <source>
        <dbReference type="Proteomes" id="UP001183246"/>
    </source>
</evidence>
<evidence type="ECO:0000313" key="6">
    <source>
        <dbReference type="EMBL" id="MDT0345314.1"/>
    </source>
</evidence>
<accession>A0ABU2MW48</accession>
<dbReference type="Proteomes" id="UP001183246">
    <property type="component" value="Unassembled WGS sequence"/>
</dbReference>
<dbReference type="InterPro" id="IPR050109">
    <property type="entry name" value="HTH-type_TetR-like_transc_reg"/>
</dbReference>
<evidence type="ECO:0000256" key="1">
    <source>
        <dbReference type="ARBA" id="ARBA00023015"/>
    </source>
</evidence>